<protein>
    <recommendedName>
        <fullName evidence="4">Lipoprotein</fullName>
    </recommendedName>
</protein>
<dbReference type="EMBL" id="JBIHMM010000001">
    <property type="protein sequence ID" value="MFH0252448.1"/>
    <property type="molecule type" value="Genomic_DNA"/>
</dbReference>
<gene>
    <name evidence="2" type="ORF">ACGRVM_00960</name>
</gene>
<accession>A0ABW7I2X6</accession>
<name>A0ABW7I2X6_9RHOB</name>
<feature type="signal peptide" evidence="1">
    <location>
        <begin position="1"/>
        <end position="26"/>
    </location>
</feature>
<dbReference type="PROSITE" id="PS51257">
    <property type="entry name" value="PROKAR_LIPOPROTEIN"/>
    <property type="match status" value="1"/>
</dbReference>
<dbReference type="Proteomes" id="UP001607157">
    <property type="component" value="Unassembled WGS sequence"/>
</dbReference>
<evidence type="ECO:0000313" key="2">
    <source>
        <dbReference type="EMBL" id="MFH0252448.1"/>
    </source>
</evidence>
<keyword evidence="3" id="KW-1185">Reference proteome</keyword>
<evidence type="ECO:0000256" key="1">
    <source>
        <dbReference type="SAM" id="SignalP"/>
    </source>
</evidence>
<reference evidence="2 3" key="1">
    <citation type="submission" date="2024-10" db="EMBL/GenBank/DDBJ databases">
        <authorList>
            <person name="Yang X.-N."/>
        </authorList>
    </citation>
    <scope>NUCLEOTIDE SEQUENCE [LARGE SCALE GENOMIC DNA]</scope>
    <source>
        <strain evidence="2 3">CAU 1059</strain>
    </source>
</reference>
<dbReference type="RefSeq" id="WP_377169601.1">
    <property type="nucleotide sequence ID" value="NZ_JBHTJC010000001.1"/>
</dbReference>
<feature type="chain" id="PRO_5046598791" description="Lipoprotein" evidence="1">
    <location>
        <begin position="27"/>
        <end position="105"/>
    </location>
</feature>
<evidence type="ECO:0008006" key="4">
    <source>
        <dbReference type="Google" id="ProtNLM"/>
    </source>
</evidence>
<organism evidence="2 3">
    <name type="scientific">Roseovarius aquimarinus</name>
    <dbReference type="NCBI Taxonomy" id="1229156"/>
    <lineage>
        <taxon>Bacteria</taxon>
        <taxon>Pseudomonadati</taxon>
        <taxon>Pseudomonadota</taxon>
        <taxon>Alphaproteobacteria</taxon>
        <taxon>Rhodobacterales</taxon>
        <taxon>Roseobacteraceae</taxon>
        <taxon>Roseovarius</taxon>
    </lineage>
</organism>
<comment type="caution">
    <text evidence="2">The sequence shown here is derived from an EMBL/GenBank/DDBJ whole genome shotgun (WGS) entry which is preliminary data.</text>
</comment>
<sequence length="105" mass="11182">MFHFKRQAFGALAVAPVLALMGCAVPNPEPVVASFNEASVGIQIDGNSLDFASAEAKAAAIAKADAKAAEICSRGPKRRAEFASSRRITTGDYTYVTERLYLCLK</sequence>
<keyword evidence="1" id="KW-0732">Signal</keyword>
<evidence type="ECO:0000313" key="3">
    <source>
        <dbReference type="Proteomes" id="UP001607157"/>
    </source>
</evidence>
<proteinExistence type="predicted"/>